<feature type="compositionally biased region" description="Polar residues" evidence="1">
    <location>
        <begin position="27"/>
        <end position="37"/>
    </location>
</feature>
<feature type="region of interest" description="Disordered" evidence="1">
    <location>
        <begin position="1"/>
        <end position="94"/>
    </location>
</feature>
<dbReference type="AlphaFoldDB" id="A0A3P7J643"/>
<sequence>MEVTEVEVHRRPRDVEDDDDVTGVDDSSPTGIGSGQVSHRDPSVNPLAPKTPSPSAQRDDSNGIGSHENPLPVTDEELPRHPQRNPASTSNQCEIEIEPGTFTFTQSFGILLDHRR</sequence>
<gene>
    <name evidence="2" type="ORF">SVUK_LOCUS10971</name>
</gene>
<protein>
    <submittedName>
        <fullName evidence="2">Uncharacterized protein</fullName>
    </submittedName>
</protein>
<reference evidence="2 3" key="1">
    <citation type="submission" date="2018-11" db="EMBL/GenBank/DDBJ databases">
        <authorList>
            <consortium name="Pathogen Informatics"/>
        </authorList>
    </citation>
    <scope>NUCLEOTIDE SEQUENCE [LARGE SCALE GENOMIC DNA]</scope>
</reference>
<keyword evidence="3" id="KW-1185">Reference proteome</keyword>
<evidence type="ECO:0000313" key="2">
    <source>
        <dbReference type="EMBL" id="VDM75973.1"/>
    </source>
</evidence>
<evidence type="ECO:0000313" key="3">
    <source>
        <dbReference type="Proteomes" id="UP000270094"/>
    </source>
</evidence>
<evidence type="ECO:0000256" key="1">
    <source>
        <dbReference type="SAM" id="MobiDB-lite"/>
    </source>
</evidence>
<dbReference type="Proteomes" id="UP000270094">
    <property type="component" value="Unassembled WGS sequence"/>
</dbReference>
<accession>A0A3P7J643</accession>
<organism evidence="2 3">
    <name type="scientific">Strongylus vulgaris</name>
    <name type="common">Blood worm</name>
    <dbReference type="NCBI Taxonomy" id="40348"/>
    <lineage>
        <taxon>Eukaryota</taxon>
        <taxon>Metazoa</taxon>
        <taxon>Ecdysozoa</taxon>
        <taxon>Nematoda</taxon>
        <taxon>Chromadorea</taxon>
        <taxon>Rhabditida</taxon>
        <taxon>Rhabditina</taxon>
        <taxon>Rhabditomorpha</taxon>
        <taxon>Strongyloidea</taxon>
        <taxon>Strongylidae</taxon>
        <taxon>Strongylus</taxon>
    </lineage>
</organism>
<proteinExistence type="predicted"/>
<dbReference type="EMBL" id="UYYB01096129">
    <property type="protein sequence ID" value="VDM75973.1"/>
    <property type="molecule type" value="Genomic_DNA"/>
</dbReference>
<name>A0A3P7J643_STRVU</name>